<evidence type="ECO:0000313" key="4">
    <source>
        <dbReference type="EMBL" id="QQC67944.1"/>
    </source>
</evidence>
<keyword evidence="5" id="KW-1185">Reference proteome</keyword>
<evidence type="ECO:0000256" key="1">
    <source>
        <dbReference type="PROSITE-ProRule" id="PRU00473"/>
    </source>
</evidence>
<evidence type="ECO:0000313" key="5">
    <source>
        <dbReference type="Proteomes" id="UP000595610"/>
    </source>
</evidence>
<evidence type="ECO:0000256" key="2">
    <source>
        <dbReference type="SAM" id="MobiDB-lite"/>
    </source>
</evidence>
<dbReference type="Gene3D" id="3.30.1330.60">
    <property type="entry name" value="OmpA-like domain"/>
    <property type="match status" value="1"/>
</dbReference>
<keyword evidence="4" id="KW-0614">Plasmid</keyword>
<dbReference type="SUPFAM" id="SSF103088">
    <property type="entry name" value="OmpA-like"/>
    <property type="match status" value="1"/>
</dbReference>
<proteinExistence type="predicted"/>
<dbReference type="RefSeq" id="WP_084585523.1">
    <property type="nucleotide sequence ID" value="NZ_CP066077.1"/>
</dbReference>
<sequence length="99" mass="10959">MLRLDTSSVHVLEARPPLNPCFDLPNDMLFGTAKYELTPEADTTLKALVSSIQADGRVARIVVRGHSDSRRVGGEMEREVGDNQRLSKRRAEAVAANKR</sequence>
<gene>
    <name evidence="4" type="ORF">I6I06_28590</name>
</gene>
<dbReference type="InterPro" id="IPR006665">
    <property type="entry name" value="OmpA-like"/>
</dbReference>
<dbReference type="InterPro" id="IPR036737">
    <property type="entry name" value="OmpA-like_sf"/>
</dbReference>
<dbReference type="PROSITE" id="PS51123">
    <property type="entry name" value="OMPA_2"/>
    <property type="match status" value="1"/>
</dbReference>
<feature type="region of interest" description="Disordered" evidence="2">
    <location>
        <begin position="69"/>
        <end position="99"/>
    </location>
</feature>
<dbReference type="KEGG" id="pgis:I6I06_28590"/>
<feature type="domain" description="OmpA-like" evidence="3">
    <location>
        <begin position="17"/>
        <end position="99"/>
    </location>
</feature>
<dbReference type="EMBL" id="CP066077">
    <property type="protein sequence ID" value="QQC67944.1"/>
    <property type="molecule type" value="Genomic_DNA"/>
</dbReference>
<geneLocation type="plasmid" evidence="4 5">
    <name>unnamed</name>
</geneLocation>
<evidence type="ECO:0000259" key="3">
    <source>
        <dbReference type="PROSITE" id="PS51123"/>
    </source>
</evidence>
<accession>A0A7T4N9X8</accession>
<protein>
    <submittedName>
        <fullName evidence="4">OmpA family protein</fullName>
    </submittedName>
</protein>
<keyword evidence="1" id="KW-0472">Membrane</keyword>
<name>A0A7T4N9X8_9BURK</name>
<dbReference type="Proteomes" id="UP000595610">
    <property type="component" value="Plasmid unnamed"/>
</dbReference>
<dbReference type="GO" id="GO:0016020">
    <property type="term" value="C:membrane"/>
    <property type="evidence" value="ECO:0007669"/>
    <property type="project" value="UniProtKB-UniRule"/>
</dbReference>
<reference evidence="4 5" key="1">
    <citation type="submission" date="2020-12" db="EMBL/GenBank/DDBJ databases">
        <title>FDA dAtabase for Regulatory Grade micrObial Sequences (FDA-ARGOS): Supporting development and validation of Infectious Disease Dx tests.</title>
        <authorList>
            <person name="Nelson B."/>
            <person name="Plummer A."/>
            <person name="Tallon L."/>
            <person name="Sadzewicz L."/>
            <person name="Zhao X."/>
            <person name="Boylan J."/>
            <person name="Ott S."/>
            <person name="Bowen H."/>
            <person name="Vavikolanu K."/>
            <person name="Mehta A."/>
            <person name="Aluvathingal J."/>
            <person name="Nadendla S."/>
            <person name="Myers T."/>
            <person name="Yan Y."/>
            <person name="Sichtig H."/>
        </authorList>
    </citation>
    <scope>NUCLEOTIDE SEQUENCE [LARGE SCALE GENOMIC DNA]</scope>
    <source>
        <strain evidence="4 5">FDAARGOS_1049</strain>
        <plasmid evidence="4 5">unnamed</plasmid>
    </source>
</reference>
<dbReference type="Pfam" id="PF00691">
    <property type="entry name" value="OmpA"/>
    <property type="match status" value="1"/>
</dbReference>
<dbReference type="AlphaFoldDB" id="A0A7T4N9X8"/>
<feature type="compositionally biased region" description="Basic and acidic residues" evidence="2">
    <location>
        <begin position="69"/>
        <end position="82"/>
    </location>
</feature>
<organism evidence="4 5">
    <name type="scientific">Paraburkholderia ginsengisoli</name>
    <dbReference type="NCBI Taxonomy" id="311231"/>
    <lineage>
        <taxon>Bacteria</taxon>
        <taxon>Pseudomonadati</taxon>
        <taxon>Pseudomonadota</taxon>
        <taxon>Betaproteobacteria</taxon>
        <taxon>Burkholderiales</taxon>
        <taxon>Burkholderiaceae</taxon>
        <taxon>Paraburkholderia</taxon>
    </lineage>
</organism>